<keyword evidence="2" id="KW-0472">Membrane</keyword>
<dbReference type="OrthoDB" id="7357196at2759"/>
<dbReference type="CDD" id="cd00037">
    <property type="entry name" value="CLECT"/>
    <property type="match status" value="1"/>
</dbReference>
<keyword evidence="2" id="KW-1133">Transmembrane helix</keyword>
<dbReference type="SMART" id="SM00034">
    <property type="entry name" value="CLECT"/>
    <property type="match status" value="1"/>
</dbReference>
<dbReference type="SUPFAM" id="SSF56436">
    <property type="entry name" value="C-type lectin-like"/>
    <property type="match status" value="1"/>
</dbReference>
<protein>
    <submittedName>
        <fullName evidence="4">Lectin C domain containing protein</fullName>
    </submittedName>
</protein>
<dbReference type="PROSITE" id="PS50041">
    <property type="entry name" value="C_TYPE_LECTIN_2"/>
    <property type="match status" value="1"/>
</dbReference>
<dbReference type="Pfam" id="PF00059">
    <property type="entry name" value="Lectin_C"/>
    <property type="match status" value="1"/>
</dbReference>
<name>A0A077ZE49_TRITR</name>
<evidence type="ECO:0000259" key="3">
    <source>
        <dbReference type="PROSITE" id="PS50041"/>
    </source>
</evidence>
<dbReference type="Proteomes" id="UP000030665">
    <property type="component" value="Unassembled WGS sequence"/>
</dbReference>
<dbReference type="InterPro" id="IPR016186">
    <property type="entry name" value="C-type_lectin-like/link_sf"/>
</dbReference>
<dbReference type="InterPro" id="IPR001304">
    <property type="entry name" value="C-type_lectin-like"/>
</dbReference>
<dbReference type="AlphaFoldDB" id="A0A077ZE49"/>
<dbReference type="EMBL" id="HG806101">
    <property type="protein sequence ID" value="CDW56955.1"/>
    <property type="molecule type" value="Genomic_DNA"/>
</dbReference>
<keyword evidence="5" id="KW-1185">Reference proteome</keyword>
<accession>A0A077ZE49</accession>
<dbReference type="Gene3D" id="3.10.100.10">
    <property type="entry name" value="Mannose-Binding Protein A, subunit A"/>
    <property type="match status" value="1"/>
</dbReference>
<evidence type="ECO:0000256" key="1">
    <source>
        <dbReference type="SAM" id="MobiDB-lite"/>
    </source>
</evidence>
<organism evidence="4 5">
    <name type="scientific">Trichuris trichiura</name>
    <name type="common">Whipworm</name>
    <name type="synonym">Trichocephalus trichiurus</name>
    <dbReference type="NCBI Taxonomy" id="36087"/>
    <lineage>
        <taxon>Eukaryota</taxon>
        <taxon>Metazoa</taxon>
        <taxon>Ecdysozoa</taxon>
        <taxon>Nematoda</taxon>
        <taxon>Enoplea</taxon>
        <taxon>Dorylaimia</taxon>
        <taxon>Trichinellida</taxon>
        <taxon>Trichuridae</taxon>
        <taxon>Trichuris</taxon>
    </lineage>
</organism>
<sequence length="341" mass="37399">MCVTSMGLPAFNGGGGGGGCSDEWIVFEHLNRCYRMESSKGQFTWTEAQQHCVYDQSNLAVISSRGQYEAVVTSFASSKEQPWIGVVKMAGGTSLRSINPKVKPWPTDFFVDNSSSKLACLYVDFKHSYYTYTADDCWSKRAFICEKNFDGSTIPYSVPPEIYYTTDHVAESSTSIALSLTVLMLLILLIISTVAYFLIKKIKSKNKIKLGSETETRRTSVATSTEDKCCLPMINASPSVMPVLSTQAVVNEGSTTTNRTTDTAAQTDENAGRQEALKDASNETLLELLKALEQPLVTRLPEELFITPKVEPLPPESNDKLNAIWDAAVNQSSSTEASDSP</sequence>
<proteinExistence type="predicted"/>
<evidence type="ECO:0000313" key="5">
    <source>
        <dbReference type="Proteomes" id="UP000030665"/>
    </source>
</evidence>
<gene>
    <name evidence="4" type="ORF">TTRE_0000523801</name>
</gene>
<dbReference type="InterPro" id="IPR016187">
    <property type="entry name" value="CTDL_fold"/>
</dbReference>
<feature type="transmembrane region" description="Helical" evidence="2">
    <location>
        <begin position="176"/>
        <end position="199"/>
    </location>
</feature>
<feature type="region of interest" description="Disordered" evidence="1">
    <location>
        <begin position="253"/>
        <end position="275"/>
    </location>
</feature>
<evidence type="ECO:0000313" key="4">
    <source>
        <dbReference type="EMBL" id="CDW56955.1"/>
    </source>
</evidence>
<keyword evidence="2" id="KW-0812">Transmembrane</keyword>
<feature type="compositionally biased region" description="Low complexity" evidence="1">
    <location>
        <begin position="255"/>
        <end position="268"/>
    </location>
</feature>
<reference evidence="4" key="1">
    <citation type="submission" date="2014-01" db="EMBL/GenBank/DDBJ databases">
        <authorList>
            <person name="Aslett M."/>
        </authorList>
    </citation>
    <scope>NUCLEOTIDE SEQUENCE</scope>
</reference>
<dbReference type="STRING" id="36087.A0A077ZE49"/>
<evidence type="ECO:0000256" key="2">
    <source>
        <dbReference type="SAM" id="Phobius"/>
    </source>
</evidence>
<feature type="domain" description="C-type lectin" evidence="3">
    <location>
        <begin position="29"/>
        <end position="146"/>
    </location>
</feature>
<reference evidence="4" key="2">
    <citation type="submission" date="2014-03" db="EMBL/GenBank/DDBJ databases">
        <title>The whipworm genome and dual-species transcriptomics of an intimate host-pathogen interaction.</title>
        <authorList>
            <person name="Foth B.J."/>
            <person name="Tsai I.J."/>
            <person name="Reid A.J."/>
            <person name="Bancroft A.J."/>
            <person name="Nichol S."/>
            <person name="Tracey A."/>
            <person name="Holroyd N."/>
            <person name="Cotton J.A."/>
            <person name="Stanley E.J."/>
            <person name="Zarowiecki M."/>
            <person name="Liu J.Z."/>
            <person name="Huckvale T."/>
            <person name="Cooper P.J."/>
            <person name="Grencis R.K."/>
            <person name="Berriman M."/>
        </authorList>
    </citation>
    <scope>NUCLEOTIDE SEQUENCE [LARGE SCALE GENOMIC DNA]</scope>
</reference>